<proteinExistence type="predicted"/>
<feature type="domain" description="Chalcone isomerase" evidence="2">
    <location>
        <begin position="42"/>
        <end position="171"/>
    </location>
</feature>
<dbReference type="Pfam" id="PF16036">
    <property type="entry name" value="Chalcone_3"/>
    <property type="match status" value="1"/>
</dbReference>
<dbReference type="Proteomes" id="UP001501600">
    <property type="component" value="Unassembled WGS sequence"/>
</dbReference>
<evidence type="ECO:0000313" key="3">
    <source>
        <dbReference type="EMBL" id="GAA5190305.1"/>
    </source>
</evidence>
<feature type="chain" id="PRO_5045948800" evidence="1">
    <location>
        <begin position="26"/>
        <end position="173"/>
    </location>
</feature>
<dbReference type="InterPro" id="IPR016087">
    <property type="entry name" value="Chalcone_isomerase"/>
</dbReference>
<keyword evidence="3" id="KW-0413">Isomerase</keyword>
<feature type="signal peptide" evidence="1">
    <location>
        <begin position="1"/>
        <end position="25"/>
    </location>
</feature>
<dbReference type="GO" id="GO:0016853">
    <property type="term" value="F:isomerase activity"/>
    <property type="evidence" value="ECO:0007669"/>
    <property type="project" value="UniProtKB-KW"/>
</dbReference>
<keyword evidence="4" id="KW-1185">Reference proteome</keyword>
<sequence>MRILSPSLAALILMGAIASPLSASASGDPLQQFQPVGKTKLKVFWFPVYEAHLYSPDGEFRSLNHPLALRLRYLRDIDSKELVSSTRDEWQRLGLYHPDASETWLKQLASLWPDVEKGDELMFRYDGDSSHFFFNGEPLGSLSDSGFGPQFAAIWLHPNTRFPSLRRELIGEN</sequence>
<evidence type="ECO:0000313" key="4">
    <source>
        <dbReference type="Proteomes" id="UP001501600"/>
    </source>
</evidence>
<organism evidence="3 4">
    <name type="scientific">Ferrimonas gelatinilytica</name>
    <dbReference type="NCBI Taxonomy" id="1255257"/>
    <lineage>
        <taxon>Bacteria</taxon>
        <taxon>Pseudomonadati</taxon>
        <taxon>Pseudomonadota</taxon>
        <taxon>Gammaproteobacteria</taxon>
        <taxon>Alteromonadales</taxon>
        <taxon>Ferrimonadaceae</taxon>
        <taxon>Ferrimonas</taxon>
    </lineage>
</organism>
<accession>A0ABP9S453</accession>
<evidence type="ECO:0000259" key="2">
    <source>
        <dbReference type="Pfam" id="PF16036"/>
    </source>
</evidence>
<evidence type="ECO:0000256" key="1">
    <source>
        <dbReference type="SAM" id="SignalP"/>
    </source>
</evidence>
<gene>
    <name evidence="3" type="ORF">GCM10025772_14630</name>
</gene>
<reference evidence="4" key="1">
    <citation type="journal article" date="2019" name="Int. J. Syst. Evol. Microbiol.">
        <title>The Global Catalogue of Microorganisms (GCM) 10K type strain sequencing project: providing services to taxonomists for standard genome sequencing and annotation.</title>
        <authorList>
            <consortium name="The Broad Institute Genomics Platform"/>
            <consortium name="The Broad Institute Genome Sequencing Center for Infectious Disease"/>
            <person name="Wu L."/>
            <person name="Ma J."/>
        </authorList>
    </citation>
    <scope>NUCLEOTIDE SEQUENCE [LARGE SCALE GENOMIC DNA]</scope>
    <source>
        <strain evidence="4">JCM 18720</strain>
    </source>
</reference>
<comment type="caution">
    <text evidence="3">The sequence shown here is derived from an EMBL/GenBank/DDBJ whole genome shotgun (WGS) entry which is preliminary data.</text>
</comment>
<keyword evidence="1" id="KW-0732">Signal</keyword>
<dbReference type="EMBL" id="BAABLF010000008">
    <property type="protein sequence ID" value="GAA5190305.1"/>
    <property type="molecule type" value="Genomic_DNA"/>
</dbReference>
<name>A0ABP9S453_9GAMM</name>
<protein>
    <submittedName>
        <fullName evidence="3">Chalcone isomerase family protein</fullName>
    </submittedName>
</protein>
<dbReference type="RefSeq" id="WP_345316397.1">
    <property type="nucleotide sequence ID" value="NZ_BAABLF010000008.1"/>
</dbReference>